<dbReference type="EMBL" id="MG702567">
    <property type="protein sequence ID" value="AUO14989.1"/>
    <property type="molecule type" value="Genomic_DNA"/>
</dbReference>
<evidence type="ECO:0000313" key="2">
    <source>
        <dbReference type="EMBL" id="AUO14989.1"/>
    </source>
</evidence>
<reference evidence="2" key="1">
    <citation type="submission" date="2017-12" db="EMBL/GenBank/DDBJ databases">
        <authorList>
            <person name="Katneni V.K."/>
            <person name="Shekhar M.S."/>
            <person name="Otta S.K."/>
            <person name="Karthic K."/>
            <person name="Jangam A.K."/>
            <person name="Gopikrishna G."/>
            <person name="Vijayan K.K."/>
        </authorList>
    </citation>
    <scope>NUCLEOTIDE SEQUENCE [LARGE SCALE GENOMIC DNA]</scope>
    <source>
        <strain evidence="2">IN_AP4RU</strain>
    </source>
</reference>
<accession>A0A2I6SBQ5</accession>
<sequence length="76" mass="8847">MTPIPKAFYEEEKDVPQQEENSTQQRYRLNRDVEEYLMASPMKMVFVSILDKTNQKNVSCLLGILPFWPCGAKGTY</sequence>
<name>A0A2I6SBQ5_9VIRU</name>
<feature type="region of interest" description="Disordered" evidence="1">
    <location>
        <begin position="1"/>
        <end position="24"/>
    </location>
</feature>
<protein>
    <submittedName>
        <fullName evidence="2">WSSV140</fullName>
    </submittedName>
</protein>
<reference evidence="2" key="2">
    <citation type="journal article" date="2018" name="Genome Announc.">
        <title>First Report of a Complete Genome Sequence of White spot syndrome virus from India.</title>
        <authorList>
            <person name="Vinaya Kumar K."/>
            <person name="Shekhar M.S."/>
            <person name="Otta S.K."/>
            <person name="Karthic K."/>
            <person name="Ashok Kumar J."/>
            <person name="Gopikrishna G."/>
            <person name="Vijayan K.K."/>
        </authorList>
    </citation>
    <scope>NUCLEOTIDE SEQUENCE</scope>
    <source>
        <strain evidence="2">IN_AP4RU</strain>
    </source>
</reference>
<proteinExistence type="predicted"/>
<evidence type="ECO:0000256" key="1">
    <source>
        <dbReference type="SAM" id="MobiDB-lite"/>
    </source>
</evidence>
<dbReference type="Proteomes" id="UP000267352">
    <property type="component" value="Segment"/>
</dbReference>
<organism evidence="2">
    <name type="scientific">White spot syndrome virus</name>
    <dbReference type="NCBI Taxonomy" id="342409"/>
    <lineage>
        <taxon>Viruses</taxon>
        <taxon>Viruses incertae sedis</taxon>
        <taxon>Naldaviricetes</taxon>
        <taxon>Nimaviridae</taxon>
        <taxon>Whispovirus</taxon>
    </lineage>
</organism>